<dbReference type="OrthoDB" id="7556581at2759"/>
<dbReference type="Proteomes" id="UP000007755">
    <property type="component" value="Unassembled WGS sequence"/>
</dbReference>
<keyword evidence="3" id="KW-0964">Secreted</keyword>
<sequence>MTTATFGIKVNYIYEWKYVDYIWESNEQKEDAIKSGTYNRSACTLLDADKAKDGRIFVTVTKELGFGAPATLTTVTNETGPGGPLLRPYPNWSWHNSDHMCDGMVNVLRVNVFMGDVQGKGLIVYDSSVKNLYYVTTPGTKIYKMKIKSLLKCPNIEEANKKTKIAIKIPSDSGQIASAGHSIFYSDSDGNAILGTNVFQKSGKNTVILAQDDKKLQAISSLKTSYYWNKLIGLSDRYHRYVLGTVNLNEVNIRYFEMDLAKIQKKMDLIP</sequence>
<evidence type="ECO:0000256" key="4">
    <source>
        <dbReference type="ARBA" id="ARBA00022729"/>
    </source>
</evidence>
<keyword evidence="5" id="KW-0325">Glycoprotein</keyword>
<organism evidence="7">
    <name type="scientific">Acromyrmex echinatior</name>
    <name type="common">Panamanian leafcutter ant</name>
    <name type="synonym">Acromyrmex octospinosus echinatior</name>
    <dbReference type="NCBI Taxonomy" id="103372"/>
    <lineage>
        <taxon>Eukaryota</taxon>
        <taxon>Metazoa</taxon>
        <taxon>Ecdysozoa</taxon>
        <taxon>Arthropoda</taxon>
        <taxon>Hexapoda</taxon>
        <taxon>Insecta</taxon>
        <taxon>Pterygota</taxon>
        <taxon>Neoptera</taxon>
        <taxon>Endopterygota</taxon>
        <taxon>Hymenoptera</taxon>
        <taxon>Apocrita</taxon>
        <taxon>Aculeata</taxon>
        <taxon>Formicoidea</taxon>
        <taxon>Formicidae</taxon>
        <taxon>Myrmicinae</taxon>
        <taxon>Acromyrmex</taxon>
    </lineage>
</organism>
<keyword evidence="4" id="KW-0732">Signal</keyword>
<proteinExistence type="inferred from homology"/>
<comment type="similarity">
    <text evidence="2">Belongs to the major royal jelly protein family.</text>
</comment>
<dbReference type="AlphaFoldDB" id="F4X684"/>
<dbReference type="InParanoid" id="F4X684"/>
<evidence type="ECO:0000313" key="7">
    <source>
        <dbReference type="Proteomes" id="UP000007755"/>
    </source>
</evidence>
<protein>
    <submittedName>
        <fullName evidence="6">Major royal jelly protein 3</fullName>
    </submittedName>
</protein>
<dbReference type="Pfam" id="PF03022">
    <property type="entry name" value="MRJP"/>
    <property type="match status" value="1"/>
</dbReference>
<comment type="subcellular location">
    <subcellularLocation>
        <location evidence="1">Secreted</location>
    </subcellularLocation>
</comment>
<dbReference type="InterPro" id="IPR011042">
    <property type="entry name" value="6-blade_b-propeller_TolB-like"/>
</dbReference>
<reference evidence="6" key="1">
    <citation type="submission" date="2011-02" db="EMBL/GenBank/DDBJ databases">
        <title>The genome of the leaf-cutting ant Acromyrmex echinatior suggests key adaptations to social evolution and fungus farming.</title>
        <authorList>
            <person name="Nygaard S."/>
            <person name="Zhang G."/>
        </authorList>
    </citation>
    <scope>NUCLEOTIDE SEQUENCE</scope>
</reference>
<dbReference type="PANTHER" id="PTHR10009">
    <property type="entry name" value="PROTEIN YELLOW-RELATED"/>
    <property type="match status" value="1"/>
</dbReference>
<dbReference type="Gene3D" id="2.120.10.30">
    <property type="entry name" value="TolB, C-terminal domain"/>
    <property type="match status" value="2"/>
</dbReference>
<dbReference type="STRING" id="103372.F4X684"/>
<evidence type="ECO:0000256" key="3">
    <source>
        <dbReference type="ARBA" id="ARBA00022525"/>
    </source>
</evidence>
<dbReference type="InterPro" id="IPR017996">
    <property type="entry name" value="MRJP/yellow-related"/>
</dbReference>
<dbReference type="PANTHER" id="PTHR10009:SF7">
    <property type="entry name" value="GH10609P-RELATED"/>
    <property type="match status" value="1"/>
</dbReference>
<gene>
    <name evidence="6" type="ORF">G5I_13894</name>
</gene>
<dbReference type="GO" id="GO:0005576">
    <property type="term" value="C:extracellular region"/>
    <property type="evidence" value="ECO:0007669"/>
    <property type="project" value="UniProtKB-SubCell"/>
</dbReference>
<evidence type="ECO:0000256" key="5">
    <source>
        <dbReference type="ARBA" id="ARBA00023180"/>
    </source>
</evidence>
<evidence type="ECO:0000256" key="1">
    <source>
        <dbReference type="ARBA" id="ARBA00004613"/>
    </source>
</evidence>
<evidence type="ECO:0000313" key="6">
    <source>
        <dbReference type="EMBL" id="EGI58039.1"/>
    </source>
</evidence>
<keyword evidence="7" id="KW-1185">Reference proteome</keyword>
<accession>F4X684</accession>
<dbReference type="EMBL" id="GL888790">
    <property type="protein sequence ID" value="EGI58039.1"/>
    <property type="molecule type" value="Genomic_DNA"/>
</dbReference>
<name>F4X684_ACREC</name>
<evidence type="ECO:0000256" key="2">
    <source>
        <dbReference type="ARBA" id="ARBA00009127"/>
    </source>
</evidence>